<reference evidence="1 3" key="1">
    <citation type="journal article" date="2008" name="Science">
        <title>The Physcomitrella genome reveals evolutionary insights into the conquest of land by plants.</title>
        <authorList>
            <person name="Rensing S."/>
            <person name="Lang D."/>
            <person name="Zimmer A."/>
            <person name="Terry A."/>
            <person name="Salamov A."/>
            <person name="Shapiro H."/>
            <person name="Nishiyama T."/>
            <person name="Perroud P.-F."/>
            <person name="Lindquist E."/>
            <person name="Kamisugi Y."/>
            <person name="Tanahashi T."/>
            <person name="Sakakibara K."/>
            <person name="Fujita T."/>
            <person name="Oishi K."/>
            <person name="Shin-I T."/>
            <person name="Kuroki Y."/>
            <person name="Toyoda A."/>
            <person name="Suzuki Y."/>
            <person name="Hashimoto A."/>
            <person name="Yamaguchi K."/>
            <person name="Sugano A."/>
            <person name="Kohara Y."/>
            <person name="Fujiyama A."/>
            <person name="Anterola A."/>
            <person name="Aoki S."/>
            <person name="Ashton N."/>
            <person name="Barbazuk W.B."/>
            <person name="Barker E."/>
            <person name="Bennetzen J."/>
            <person name="Bezanilla M."/>
            <person name="Blankenship R."/>
            <person name="Cho S.H."/>
            <person name="Dutcher S."/>
            <person name="Estelle M."/>
            <person name="Fawcett J.A."/>
            <person name="Gundlach H."/>
            <person name="Hanada K."/>
            <person name="Heyl A."/>
            <person name="Hicks K.A."/>
            <person name="Hugh J."/>
            <person name="Lohr M."/>
            <person name="Mayer K."/>
            <person name="Melkozernov A."/>
            <person name="Murata T."/>
            <person name="Nelson D."/>
            <person name="Pils B."/>
            <person name="Prigge M."/>
            <person name="Reiss B."/>
            <person name="Renner T."/>
            <person name="Rombauts S."/>
            <person name="Rushton P."/>
            <person name="Sanderfoot A."/>
            <person name="Schween G."/>
            <person name="Shiu S.-H."/>
            <person name="Stueber K."/>
            <person name="Theodoulou F.L."/>
            <person name="Tu H."/>
            <person name="Van de Peer Y."/>
            <person name="Verrier P.J."/>
            <person name="Waters E."/>
            <person name="Wood A."/>
            <person name="Yang L."/>
            <person name="Cove D."/>
            <person name="Cuming A."/>
            <person name="Hasebe M."/>
            <person name="Lucas S."/>
            <person name="Mishler D.B."/>
            <person name="Reski R."/>
            <person name="Grigoriev I."/>
            <person name="Quatrano R.S."/>
            <person name="Boore J.L."/>
        </authorList>
    </citation>
    <scope>NUCLEOTIDE SEQUENCE [LARGE SCALE GENOMIC DNA]</scope>
    <source>
        <strain evidence="2 3">cv. Gransden 2004</strain>
    </source>
</reference>
<reference evidence="2" key="3">
    <citation type="submission" date="2020-12" db="UniProtKB">
        <authorList>
            <consortium name="EnsemblPlants"/>
        </authorList>
    </citation>
    <scope>IDENTIFICATION</scope>
</reference>
<dbReference type="EMBL" id="ABEU02000011">
    <property type="protein sequence ID" value="PNR45343.1"/>
    <property type="molecule type" value="Genomic_DNA"/>
</dbReference>
<accession>A0A2K1JUZ1</accession>
<gene>
    <name evidence="2" type="primary">LOC112288441</name>
    <name evidence="1" type="ORF">PHYPA_015114</name>
</gene>
<dbReference type="PaxDb" id="3218-PP1S80_153V6.1"/>
<keyword evidence="3" id="KW-1185">Reference proteome</keyword>
<protein>
    <submittedName>
        <fullName evidence="1 2">Uncharacterized protein</fullName>
    </submittedName>
</protein>
<dbReference type="Proteomes" id="UP000006727">
    <property type="component" value="Chromosome 11"/>
</dbReference>
<evidence type="ECO:0000313" key="1">
    <source>
        <dbReference type="EMBL" id="PNR45343.1"/>
    </source>
</evidence>
<dbReference type="Gramene" id="Pp3c11_16920V3.1">
    <property type="protein sequence ID" value="Pp3c11_16920V3.1"/>
    <property type="gene ID" value="Pp3c11_16920"/>
</dbReference>
<dbReference type="EnsemblPlants" id="Pp3c11_16920V3.1">
    <property type="protein sequence ID" value="Pp3c11_16920V3.1"/>
    <property type="gene ID" value="Pp3c11_16920"/>
</dbReference>
<name>A0A2K1JUZ1_PHYPA</name>
<dbReference type="AlphaFoldDB" id="A0A2K1JUZ1"/>
<reference evidence="1 3" key="2">
    <citation type="journal article" date="2018" name="Plant J.">
        <title>The Physcomitrella patens chromosome-scale assembly reveals moss genome structure and evolution.</title>
        <authorList>
            <person name="Lang D."/>
            <person name="Ullrich K.K."/>
            <person name="Murat F."/>
            <person name="Fuchs J."/>
            <person name="Jenkins J."/>
            <person name="Haas F.B."/>
            <person name="Piednoel M."/>
            <person name="Gundlach H."/>
            <person name="Van Bel M."/>
            <person name="Meyberg R."/>
            <person name="Vives C."/>
            <person name="Morata J."/>
            <person name="Symeonidi A."/>
            <person name="Hiss M."/>
            <person name="Muchero W."/>
            <person name="Kamisugi Y."/>
            <person name="Saleh O."/>
            <person name="Blanc G."/>
            <person name="Decker E.L."/>
            <person name="van Gessel N."/>
            <person name="Grimwood J."/>
            <person name="Hayes R.D."/>
            <person name="Graham S.W."/>
            <person name="Gunter L.E."/>
            <person name="McDaniel S.F."/>
            <person name="Hoernstein S.N.W."/>
            <person name="Larsson A."/>
            <person name="Li F.W."/>
            <person name="Perroud P.F."/>
            <person name="Phillips J."/>
            <person name="Ranjan P."/>
            <person name="Rokshar D.S."/>
            <person name="Rothfels C.J."/>
            <person name="Schneider L."/>
            <person name="Shu S."/>
            <person name="Stevenson D.W."/>
            <person name="Thummler F."/>
            <person name="Tillich M."/>
            <person name="Villarreal Aguilar J.C."/>
            <person name="Widiez T."/>
            <person name="Wong G.K."/>
            <person name="Wymore A."/>
            <person name="Zhang Y."/>
            <person name="Zimmer A.D."/>
            <person name="Quatrano R.S."/>
            <person name="Mayer K.F.X."/>
            <person name="Goodstein D."/>
            <person name="Casacuberta J.M."/>
            <person name="Vandepoele K."/>
            <person name="Reski R."/>
            <person name="Cuming A.C."/>
            <person name="Tuskan G.A."/>
            <person name="Maumus F."/>
            <person name="Salse J."/>
            <person name="Schmutz J."/>
            <person name="Rensing S.A."/>
        </authorList>
    </citation>
    <scope>NUCLEOTIDE SEQUENCE [LARGE SCALE GENOMIC DNA]</scope>
    <source>
        <strain evidence="2 3">cv. Gransden 2004</strain>
    </source>
</reference>
<proteinExistence type="predicted"/>
<organism evidence="1">
    <name type="scientific">Physcomitrium patens</name>
    <name type="common">Spreading-leaved earth moss</name>
    <name type="synonym">Physcomitrella patens</name>
    <dbReference type="NCBI Taxonomy" id="3218"/>
    <lineage>
        <taxon>Eukaryota</taxon>
        <taxon>Viridiplantae</taxon>
        <taxon>Streptophyta</taxon>
        <taxon>Embryophyta</taxon>
        <taxon>Bryophyta</taxon>
        <taxon>Bryophytina</taxon>
        <taxon>Bryopsida</taxon>
        <taxon>Funariidae</taxon>
        <taxon>Funariales</taxon>
        <taxon>Funariaceae</taxon>
        <taxon>Physcomitrium</taxon>
    </lineage>
</organism>
<sequence>MNQCEVILAPVSSRKVKCLIPEHYLQNMDSLGLQQLEHLEKELEQAKKKSISHPNWSQFIVEIAIKIAHLSCSVRLNISASLHSMATNETTALVLSERNNLHMNG</sequence>
<evidence type="ECO:0000313" key="3">
    <source>
        <dbReference type="Proteomes" id="UP000006727"/>
    </source>
</evidence>
<evidence type="ECO:0000313" key="2">
    <source>
        <dbReference type="EnsemblPlants" id="Pp3c11_16920V3.1"/>
    </source>
</evidence>